<feature type="transmembrane region" description="Helical" evidence="7">
    <location>
        <begin position="40"/>
        <end position="64"/>
    </location>
</feature>
<feature type="transmembrane region" description="Helical" evidence="7">
    <location>
        <begin position="196"/>
        <end position="215"/>
    </location>
</feature>
<dbReference type="STRING" id="1855383.SAMN05216548_102388"/>
<evidence type="ECO:0000313" key="10">
    <source>
        <dbReference type="Proteomes" id="UP000199647"/>
    </source>
</evidence>
<feature type="transmembrane region" description="Helical" evidence="7">
    <location>
        <begin position="163"/>
        <end position="184"/>
    </location>
</feature>
<evidence type="ECO:0000256" key="5">
    <source>
        <dbReference type="ARBA" id="ARBA00022989"/>
    </source>
</evidence>
<feature type="transmembrane region" description="Helical" evidence="7">
    <location>
        <begin position="355"/>
        <end position="382"/>
    </location>
</feature>
<dbReference type="InterPro" id="IPR011701">
    <property type="entry name" value="MFS"/>
</dbReference>
<dbReference type="OrthoDB" id="9807274at2"/>
<evidence type="ECO:0000256" key="2">
    <source>
        <dbReference type="ARBA" id="ARBA00022448"/>
    </source>
</evidence>
<feature type="transmembrane region" description="Helical" evidence="7">
    <location>
        <begin position="221"/>
        <end position="243"/>
    </location>
</feature>
<feature type="transmembrane region" description="Helical" evidence="7">
    <location>
        <begin position="105"/>
        <end position="123"/>
    </location>
</feature>
<accession>A0A1H9D8V1</accession>
<evidence type="ECO:0000256" key="7">
    <source>
        <dbReference type="SAM" id="Phobius"/>
    </source>
</evidence>
<dbReference type="Gene3D" id="1.20.1250.20">
    <property type="entry name" value="MFS general substrate transporter like domains"/>
    <property type="match status" value="1"/>
</dbReference>
<comment type="subcellular location">
    <subcellularLocation>
        <location evidence="1">Cell membrane</location>
        <topology evidence="1">Multi-pass membrane protein</topology>
    </subcellularLocation>
</comment>
<dbReference type="Pfam" id="PF07690">
    <property type="entry name" value="MFS_1"/>
    <property type="match status" value="1"/>
</dbReference>
<dbReference type="InterPro" id="IPR036259">
    <property type="entry name" value="MFS_trans_sf"/>
</dbReference>
<evidence type="ECO:0000256" key="6">
    <source>
        <dbReference type="ARBA" id="ARBA00023136"/>
    </source>
</evidence>
<sequence length="477" mass="50278">MQTSSRSPVLAPLVVAGSSFMENLDGTVIATALPQMAHSFGASAVSLSIGVTAYLLTVAVFIPISGWMADRFGARTVFASAIAIFTLASALCGFSNSLWSFTAARILQGVGGSMMLPVGRIVVMRTAGKQDLMRAIATITWPALIAPVLGPPLGGFITTYASWRWIFFLNLPLGIVALTLVLFIIRNERTDARKPFDLRGFLLTAAALALMMYGLDLSGRAASGWLLPLAIVAVGLAIGIVAVRHALARPQPIVSLRPVRIQTFTISSVTGGTLFRVTVGATPVLLPLMFQIGFGMDAFRSGLLVLFYAGGNLAMKTVTTRTLRLFGFRNVLVVNSAAVALSLIVFAFFRPAFPAALMAVLLFAGGLARSLQFTSLNTLAFADIGPKDTSDASTLYAMVQQIAFGMGAALAAVLVNVSQAARGAAVPDFSDFRTAFLALALIVAISVLFFLRLRPDAGSEVSSHRPARSVARPAAGE</sequence>
<feature type="transmembrane region" description="Helical" evidence="7">
    <location>
        <begin position="135"/>
        <end position="157"/>
    </location>
</feature>
<feature type="transmembrane region" description="Helical" evidence="7">
    <location>
        <begin position="264"/>
        <end position="286"/>
    </location>
</feature>
<evidence type="ECO:0000256" key="4">
    <source>
        <dbReference type="ARBA" id="ARBA00022692"/>
    </source>
</evidence>
<reference evidence="9 10" key="1">
    <citation type="submission" date="2016-10" db="EMBL/GenBank/DDBJ databases">
        <authorList>
            <person name="de Groot N.N."/>
        </authorList>
    </citation>
    <scope>NUCLEOTIDE SEQUENCE [LARGE SCALE GENOMIC DNA]</scope>
    <source>
        <strain evidence="9 10">A52C2</strain>
    </source>
</reference>
<feature type="transmembrane region" description="Helical" evidence="7">
    <location>
        <begin position="76"/>
        <end position="99"/>
    </location>
</feature>
<feature type="transmembrane region" description="Helical" evidence="7">
    <location>
        <begin position="435"/>
        <end position="453"/>
    </location>
</feature>
<keyword evidence="3" id="KW-1003">Cell membrane</keyword>
<dbReference type="Gene3D" id="1.20.1720.10">
    <property type="entry name" value="Multidrug resistance protein D"/>
    <property type="match status" value="1"/>
</dbReference>
<dbReference type="SUPFAM" id="SSF103473">
    <property type="entry name" value="MFS general substrate transporter"/>
    <property type="match status" value="1"/>
</dbReference>
<evidence type="ECO:0000256" key="1">
    <source>
        <dbReference type="ARBA" id="ARBA00004651"/>
    </source>
</evidence>
<keyword evidence="4 7" id="KW-0812">Transmembrane</keyword>
<feature type="transmembrane region" description="Helical" evidence="7">
    <location>
        <begin position="298"/>
        <end position="315"/>
    </location>
</feature>
<dbReference type="GO" id="GO:0005886">
    <property type="term" value="C:plasma membrane"/>
    <property type="evidence" value="ECO:0007669"/>
    <property type="project" value="UniProtKB-SubCell"/>
</dbReference>
<dbReference type="PRINTS" id="PR01036">
    <property type="entry name" value="TCRTETB"/>
</dbReference>
<keyword evidence="10" id="KW-1185">Reference proteome</keyword>
<dbReference type="PANTHER" id="PTHR42718">
    <property type="entry name" value="MAJOR FACILITATOR SUPERFAMILY MULTIDRUG TRANSPORTER MFSC"/>
    <property type="match status" value="1"/>
</dbReference>
<dbReference type="PANTHER" id="PTHR42718:SF46">
    <property type="entry name" value="BLR6921 PROTEIN"/>
    <property type="match status" value="1"/>
</dbReference>
<dbReference type="EMBL" id="FOFG01000002">
    <property type="protein sequence ID" value="SEQ09900.1"/>
    <property type="molecule type" value="Genomic_DNA"/>
</dbReference>
<keyword evidence="6 7" id="KW-0472">Membrane</keyword>
<evidence type="ECO:0000313" key="9">
    <source>
        <dbReference type="EMBL" id="SEQ09900.1"/>
    </source>
</evidence>
<protein>
    <submittedName>
        <fullName evidence="9">Drug resistance transporter, EmrB/QacA subfamily</fullName>
    </submittedName>
</protein>
<keyword evidence="2" id="KW-0813">Transport</keyword>
<dbReference type="InterPro" id="IPR020846">
    <property type="entry name" value="MFS_dom"/>
</dbReference>
<dbReference type="GO" id="GO:0022857">
    <property type="term" value="F:transmembrane transporter activity"/>
    <property type="evidence" value="ECO:0007669"/>
    <property type="project" value="InterPro"/>
</dbReference>
<feature type="domain" description="Major facilitator superfamily (MFS) profile" evidence="8">
    <location>
        <begin position="11"/>
        <end position="458"/>
    </location>
</feature>
<feature type="transmembrane region" description="Helical" evidence="7">
    <location>
        <begin position="394"/>
        <end position="415"/>
    </location>
</feature>
<dbReference type="RefSeq" id="WP_092495538.1">
    <property type="nucleotide sequence ID" value="NZ_FOFG01000002.1"/>
</dbReference>
<organism evidence="9 10">
    <name type="scientific">Faunimonas pinastri</name>
    <dbReference type="NCBI Taxonomy" id="1855383"/>
    <lineage>
        <taxon>Bacteria</taxon>
        <taxon>Pseudomonadati</taxon>
        <taxon>Pseudomonadota</taxon>
        <taxon>Alphaproteobacteria</taxon>
        <taxon>Hyphomicrobiales</taxon>
        <taxon>Afifellaceae</taxon>
        <taxon>Faunimonas</taxon>
    </lineage>
</organism>
<feature type="transmembrane region" description="Helical" evidence="7">
    <location>
        <begin position="327"/>
        <end position="349"/>
    </location>
</feature>
<keyword evidence="5 7" id="KW-1133">Transmembrane helix</keyword>
<evidence type="ECO:0000259" key="8">
    <source>
        <dbReference type="PROSITE" id="PS50850"/>
    </source>
</evidence>
<dbReference type="AlphaFoldDB" id="A0A1H9D8V1"/>
<proteinExistence type="predicted"/>
<name>A0A1H9D8V1_9HYPH</name>
<dbReference type="PROSITE" id="PS50850">
    <property type="entry name" value="MFS"/>
    <property type="match status" value="1"/>
</dbReference>
<dbReference type="Proteomes" id="UP000199647">
    <property type="component" value="Unassembled WGS sequence"/>
</dbReference>
<gene>
    <name evidence="9" type="ORF">SAMN05216548_102388</name>
</gene>
<evidence type="ECO:0000256" key="3">
    <source>
        <dbReference type="ARBA" id="ARBA00022475"/>
    </source>
</evidence>